<accession>A0A9C7L8L2</accession>
<dbReference type="Gene3D" id="3.30.460.10">
    <property type="entry name" value="Beta Polymerase, domain 2"/>
    <property type="match status" value="1"/>
</dbReference>
<dbReference type="Pfam" id="PF18765">
    <property type="entry name" value="Polbeta"/>
    <property type="match status" value="1"/>
</dbReference>
<evidence type="ECO:0000313" key="3">
    <source>
        <dbReference type="Proteomes" id="UP000789845"/>
    </source>
</evidence>
<name>A0A9C7L8L2_9BACI</name>
<evidence type="ECO:0000259" key="1">
    <source>
        <dbReference type="Pfam" id="PF18765"/>
    </source>
</evidence>
<sequence>MLTEEMKKQMIDVLRNETNPDFIILFGSFAKGTAHEDSDVDLAYFSDKQLSSYERFNLANELALTCGRDVDLVDILEIDTILAMQIFESGVPLFIYDKDEYTRQKIKAYRMYAELNEQRSIVIKGIKNRGSVFGDE</sequence>
<dbReference type="SUPFAM" id="SSF81301">
    <property type="entry name" value="Nucleotidyltransferase"/>
    <property type="match status" value="1"/>
</dbReference>
<gene>
    <name evidence="2" type="ORF">NEOCIP111885_00244</name>
</gene>
<reference evidence="2" key="1">
    <citation type="submission" date="2021-10" db="EMBL/GenBank/DDBJ databases">
        <authorList>
            <person name="Criscuolo A."/>
        </authorList>
    </citation>
    <scope>NUCLEOTIDE SEQUENCE</scope>
    <source>
        <strain evidence="2">CIP111885</strain>
    </source>
</reference>
<dbReference type="InterPro" id="IPR041633">
    <property type="entry name" value="Polbeta"/>
</dbReference>
<dbReference type="NCBIfam" id="NF047752">
    <property type="entry name" value="MntA_antitoxin"/>
    <property type="match status" value="1"/>
</dbReference>
<dbReference type="RefSeq" id="WP_230494837.1">
    <property type="nucleotide sequence ID" value="NZ_CAKJTG010000001.1"/>
</dbReference>
<comment type="caution">
    <text evidence="2">The sequence shown here is derived from an EMBL/GenBank/DDBJ whole genome shotgun (WGS) entry which is preliminary data.</text>
</comment>
<organism evidence="2 3">
    <name type="scientific">Pseudoneobacillus rhizosphaerae</name>
    <dbReference type="NCBI Taxonomy" id="2880968"/>
    <lineage>
        <taxon>Bacteria</taxon>
        <taxon>Bacillati</taxon>
        <taxon>Bacillota</taxon>
        <taxon>Bacilli</taxon>
        <taxon>Bacillales</taxon>
        <taxon>Bacillaceae</taxon>
        <taxon>Pseudoneobacillus</taxon>
    </lineage>
</organism>
<dbReference type="InterPro" id="IPR052930">
    <property type="entry name" value="TA_antitoxin_MntA"/>
</dbReference>
<evidence type="ECO:0000313" key="2">
    <source>
        <dbReference type="EMBL" id="CAG9606556.1"/>
    </source>
</evidence>
<dbReference type="PANTHER" id="PTHR43852">
    <property type="entry name" value="NUCLEOTIDYLTRANSFERASE"/>
    <property type="match status" value="1"/>
</dbReference>
<protein>
    <recommendedName>
        <fullName evidence="1">Polymerase beta nucleotidyltransferase domain-containing protein</fullName>
    </recommendedName>
</protein>
<dbReference type="PANTHER" id="PTHR43852:SF2">
    <property type="entry name" value="PROTEIN ADENYLYLTRANSFERASE MNTA"/>
    <property type="match status" value="1"/>
</dbReference>
<dbReference type="AlphaFoldDB" id="A0A9C7L8L2"/>
<dbReference type="Proteomes" id="UP000789845">
    <property type="component" value="Unassembled WGS sequence"/>
</dbReference>
<dbReference type="CDD" id="cd05403">
    <property type="entry name" value="NT_KNTase_like"/>
    <property type="match status" value="1"/>
</dbReference>
<feature type="domain" description="Polymerase beta nucleotidyltransferase" evidence="1">
    <location>
        <begin position="8"/>
        <end position="98"/>
    </location>
</feature>
<proteinExistence type="predicted"/>
<dbReference type="EMBL" id="CAKJTG010000001">
    <property type="protein sequence ID" value="CAG9606556.1"/>
    <property type="molecule type" value="Genomic_DNA"/>
</dbReference>
<keyword evidence="3" id="KW-1185">Reference proteome</keyword>
<dbReference type="InterPro" id="IPR043519">
    <property type="entry name" value="NT_sf"/>
</dbReference>